<protein>
    <recommendedName>
        <fullName evidence="2">diphosphomevalonate decarboxylase</fullName>
        <ecNumber evidence="2">4.1.1.33</ecNumber>
    </recommendedName>
</protein>
<dbReference type="PIRSF" id="PIRSF015950">
    <property type="entry name" value="Mev_P_decrbx"/>
    <property type="match status" value="1"/>
</dbReference>
<dbReference type="EMBL" id="QUAM01000002">
    <property type="protein sequence ID" value="TPR15269.1"/>
    <property type="molecule type" value="Genomic_DNA"/>
</dbReference>
<comment type="caution">
    <text evidence="10">The sequence shown here is derived from an EMBL/GenBank/DDBJ whole genome shotgun (WGS) entry which is preliminary data.</text>
</comment>
<dbReference type="InterPro" id="IPR014721">
    <property type="entry name" value="Ribsml_uS5_D2-typ_fold_subgr"/>
</dbReference>
<dbReference type="Gene3D" id="3.30.70.890">
    <property type="entry name" value="GHMP kinase, C-terminal domain"/>
    <property type="match status" value="1"/>
</dbReference>
<keyword evidence="3" id="KW-0444">Lipid biosynthesis</keyword>
<feature type="domain" description="Mvd1 C-terminal" evidence="8">
    <location>
        <begin position="180"/>
        <end position="312"/>
    </location>
</feature>
<dbReference type="SUPFAM" id="SSF55060">
    <property type="entry name" value="GHMP Kinase, C-terminal domain"/>
    <property type="match status" value="1"/>
</dbReference>
<evidence type="ECO:0000256" key="3">
    <source>
        <dbReference type="ARBA" id="ARBA00022516"/>
    </source>
</evidence>
<proteinExistence type="inferred from homology"/>
<dbReference type="EC" id="4.1.1.33" evidence="2"/>
<dbReference type="InterPro" id="IPR020568">
    <property type="entry name" value="Ribosomal_Su5_D2-typ_SF"/>
</dbReference>
<sequence>MLLDNNPITARAHTNIALVKYWGKKDEKLIIPNNSSISLTLDEFYTETTVNFDDNLHQDIMYLDNKKVDSIKSITNFMNIVRNLSNINKFAKIISYNHVPTSAGLASSASGFAALAAAASKAAGLNLDNKELSKLARRGSGSATRSIYGGFAEWKKGTNDENSYAVSIQNPVKMDINMIAIILDNQPKKISSRKGMKISVNTSPYYDSWEKQTTKDLETVKNAIYNNDFTVLGKTAELNSMRMHSLTLSSDPSYLYLNKDSLLVINHIKALRDKGIECYYTMDAGPNVKIICQSKNIKKIKSELLQSFDEEKIKISKSGEGIKYL</sequence>
<evidence type="ECO:0000256" key="6">
    <source>
        <dbReference type="ARBA" id="ARBA00023098"/>
    </source>
</evidence>
<reference evidence="10 11" key="1">
    <citation type="submission" date="2018-08" db="EMBL/GenBank/DDBJ databases">
        <title>Comparative genomics of wild bee and flower associated Lactobacillus reveals potential adaptation to the bee host.</title>
        <authorList>
            <person name="Vuong H.Q."/>
            <person name="Mcfrederick Q.S."/>
        </authorList>
    </citation>
    <scope>NUCLEOTIDE SEQUENCE [LARGE SCALE GENOMIC DNA]</scope>
    <source>
        <strain evidence="10 11">HV_04</strain>
    </source>
</reference>
<evidence type="ECO:0000313" key="11">
    <source>
        <dbReference type="Proteomes" id="UP000767392"/>
    </source>
</evidence>
<dbReference type="InterPro" id="IPR036554">
    <property type="entry name" value="GHMP_kinase_C_sf"/>
</dbReference>
<evidence type="ECO:0000313" key="10">
    <source>
        <dbReference type="EMBL" id="TPR15269.1"/>
    </source>
</evidence>
<dbReference type="InterPro" id="IPR005935">
    <property type="entry name" value="Mev_decarb"/>
</dbReference>
<dbReference type="Gene3D" id="3.30.230.10">
    <property type="match status" value="1"/>
</dbReference>
<dbReference type="PANTHER" id="PTHR10977">
    <property type="entry name" value="DIPHOSPHOMEVALONATE DECARBOXYLASE"/>
    <property type="match status" value="1"/>
</dbReference>
<name>A0ABY2YUH7_9LACO</name>
<gene>
    <name evidence="10" type="primary">mvaD</name>
    <name evidence="10" type="ORF">DY048_03120</name>
</gene>
<dbReference type="Pfam" id="PF18376">
    <property type="entry name" value="MDD_C"/>
    <property type="match status" value="1"/>
</dbReference>
<evidence type="ECO:0000256" key="7">
    <source>
        <dbReference type="ARBA" id="ARBA00023239"/>
    </source>
</evidence>
<evidence type="ECO:0000256" key="1">
    <source>
        <dbReference type="ARBA" id="ARBA00008831"/>
    </source>
</evidence>
<comment type="similarity">
    <text evidence="1">Belongs to the diphosphomevalonate decarboxylase family.</text>
</comment>
<dbReference type="SUPFAM" id="SSF54211">
    <property type="entry name" value="Ribosomal protein S5 domain 2-like"/>
    <property type="match status" value="1"/>
</dbReference>
<evidence type="ECO:0000259" key="9">
    <source>
        <dbReference type="Pfam" id="PF22700"/>
    </source>
</evidence>
<dbReference type="InterPro" id="IPR041431">
    <property type="entry name" value="Mvd1_C"/>
</dbReference>
<keyword evidence="5" id="KW-0067">ATP-binding</keyword>
<dbReference type="NCBIfam" id="TIGR01240">
    <property type="entry name" value="mevDPdecarb"/>
    <property type="match status" value="1"/>
</dbReference>
<evidence type="ECO:0000259" key="8">
    <source>
        <dbReference type="Pfam" id="PF18376"/>
    </source>
</evidence>
<feature type="domain" description="Diphosphomevalonate decarboxylase-like N-terminal" evidence="9">
    <location>
        <begin position="12"/>
        <end position="165"/>
    </location>
</feature>
<keyword evidence="4" id="KW-0547">Nucleotide-binding</keyword>
<dbReference type="Proteomes" id="UP000767392">
    <property type="component" value="Unassembled WGS sequence"/>
</dbReference>
<evidence type="ECO:0000256" key="4">
    <source>
        <dbReference type="ARBA" id="ARBA00022741"/>
    </source>
</evidence>
<keyword evidence="11" id="KW-1185">Reference proteome</keyword>
<dbReference type="InterPro" id="IPR029765">
    <property type="entry name" value="Mev_diP_decarb"/>
</dbReference>
<evidence type="ECO:0000256" key="5">
    <source>
        <dbReference type="ARBA" id="ARBA00022840"/>
    </source>
</evidence>
<dbReference type="PANTHER" id="PTHR10977:SF3">
    <property type="entry name" value="DIPHOSPHOMEVALONATE DECARBOXYLASE"/>
    <property type="match status" value="1"/>
</dbReference>
<keyword evidence="6" id="KW-0443">Lipid metabolism</keyword>
<dbReference type="RefSeq" id="WP_105987707.1">
    <property type="nucleotide sequence ID" value="NZ_POST01000002.1"/>
</dbReference>
<organism evidence="10 11">
    <name type="scientific">Apilactobacillus timberlakei</name>
    <dbReference type="NCBI Taxonomy" id="2008380"/>
    <lineage>
        <taxon>Bacteria</taxon>
        <taxon>Bacillati</taxon>
        <taxon>Bacillota</taxon>
        <taxon>Bacilli</taxon>
        <taxon>Lactobacillales</taxon>
        <taxon>Lactobacillaceae</taxon>
        <taxon>Apilactobacillus</taxon>
    </lineage>
</organism>
<evidence type="ECO:0000256" key="2">
    <source>
        <dbReference type="ARBA" id="ARBA00012296"/>
    </source>
</evidence>
<dbReference type="InterPro" id="IPR053859">
    <property type="entry name" value="MVD-like_N"/>
</dbReference>
<dbReference type="Pfam" id="PF22700">
    <property type="entry name" value="MVD-like_N"/>
    <property type="match status" value="1"/>
</dbReference>
<keyword evidence="7 10" id="KW-0456">Lyase</keyword>
<accession>A0ABY2YUH7</accession>
<dbReference type="GO" id="GO:0004163">
    <property type="term" value="F:diphosphomevalonate decarboxylase activity"/>
    <property type="evidence" value="ECO:0007669"/>
    <property type="project" value="UniProtKB-EC"/>
</dbReference>